<keyword evidence="2" id="KW-0472">Membrane</keyword>
<proteinExistence type="predicted"/>
<gene>
    <name evidence="3" type="ORF">BKA55DRAFT_694968</name>
</gene>
<dbReference type="OrthoDB" id="5242705at2759"/>
<dbReference type="Proteomes" id="UP000720189">
    <property type="component" value="Unassembled WGS sequence"/>
</dbReference>
<keyword evidence="4" id="KW-1185">Reference proteome</keyword>
<evidence type="ECO:0000256" key="1">
    <source>
        <dbReference type="SAM" id="MobiDB-lite"/>
    </source>
</evidence>
<protein>
    <submittedName>
        <fullName evidence="3">Uncharacterized protein</fullName>
    </submittedName>
</protein>
<dbReference type="PANTHER" id="PTHR35394">
    <property type="entry name" value="DUF3176 DOMAIN-CONTAINING PROTEIN"/>
    <property type="match status" value="1"/>
</dbReference>
<dbReference type="Pfam" id="PF11374">
    <property type="entry name" value="DUF3176"/>
    <property type="match status" value="1"/>
</dbReference>
<comment type="caution">
    <text evidence="3">The sequence shown here is derived from an EMBL/GenBank/DDBJ whole genome shotgun (WGS) entry which is preliminary data.</text>
</comment>
<evidence type="ECO:0000313" key="3">
    <source>
        <dbReference type="EMBL" id="KAH7234790.1"/>
    </source>
</evidence>
<dbReference type="PANTHER" id="PTHR35394:SF5">
    <property type="entry name" value="DUF3176 DOMAIN-CONTAINING PROTEIN"/>
    <property type="match status" value="1"/>
</dbReference>
<keyword evidence="2" id="KW-1133">Transmembrane helix</keyword>
<dbReference type="EMBL" id="JAGMUX010000017">
    <property type="protein sequence ID" value="KAH7234790.1"/>
    <property type="molecule type" value="Genomic_DNA"/>
</dbReference>
<name>A0A9P9G843_FUSRE</name>
<feature type="compositionally biased region" description="Polar residues" evidence="1">
    <location>
        <begin position="24"/>
        <end position="33"/>
    </location>
</feature>
<sequence>MDERPETTGANDSMATLQPLLDTEPTSSASSHLVPTEKPDTTAEQQNKSTNKWLQVLTQWGLEITALALSLIAFGLMIYLLYQSAGEPISKWTKTHISLNTAVSILAGTSRACLAFAISMCLSQGKWNWLSRSAQPLVDFDRFDAASRGAWGSLRLLQSCVRRPHWIAMGALTAVALLAFEPFTQAVLAIKDKEVTLDHREYTKVVQSSNDSLETLGNVPTIGRSTRLDGASWSGAFAGVGLVPFPGPNNTPMNFSVYRLSSNIQEDMGMKAAIWNGFSPFTAAQNLKPAFACATGNCTWANFTSIAVCSKCHDISEYVTTSSGPVKFPSGIQATGPEDQSWVLGPGESLPGVSNPSPYFDWGNGRNFTFIKHEIPQLNLSISNYNGSRQCRDLSQQCPDTYLSARVTTNPGQTLTFGNLSTIVMAIQYLASNETWLDNRTTWEDTKVSALECALSLCVNEYHDVLSQGVLQETVVSSWTDRELESYTNDDKDVKAFMKYTNHSLDMGILLVDLSDLQIKIPDGDYKRQASVLRQQYFNITQTTIIALQNVLSDGFGGIRDYNFDRDYIDETSKKLMYPALGMSQPTAGLMSGLGRSSDIPATMDNVALSLTKWIRDRELQTSPMVGNATSMVVITLVQWNYLWFPGISLITGIVFAILCMWETRKLKKPALKDSILATLACAPDEELRQCLKQAAASDKLQEVGRKLEVRWEEDDEFGQLKEKKDDQPGV</sequence>
<feature type="transmembrane region" description="Helical" evidence="2">
    <location>
        <begin position="642"/>
        <end position="662"/>
    </location>
</feature>
<keyword evidence="2" id="KW-0812">Transmembrane</keyword>
<dbReference type="RefSeq" id="XP_046044555.1">
    <property type="nucleotide sequence ID" value="XM_046200103.1"/>
</dbReference>
<evidence type="ECO:0000256" key="2">
    <source>
        <dbReference type="SAM" id="Phobius"/>
    </source>
</evidence>
<feature type="transmembrane region" description="Helical" evidence="2">
    <location>
        <begin position="60"/>
        <end position="82"/>
    </location>
</feature>
<reference evidence="3" key="1">
    <citation type="journal article" date="2021" name="Nat. Commun.">
        <title>Genetic determinants of endophytism in the Arabidopsis root mycobiome.</title>
        <authorList>
            <person name="Mesny F."/>
            <person name="Miyauchi S."/>
            <person name="Thiergart T."/>
            <person name="Pickel B."/>
            <person name="Atanasova L."/>
            <person name="Karlsson M."/>
            <person name="Huettel B."/>
            <person name="Barry K.W."/>
            <person name="Haridas S."/>
            <person name="Chen C."/>
            <person name="Bauer D."/>
            <person name="Andreopoulos W."/>
            <person name="Pangilinan J."/>
            <person name="LaButti K."/>
            <person name="Riley R."/>
            <person name="Lipzen A."/>
            <person name="Clum A."/>
            <person name="Drula E."/>
            <person name="Henrissat B."/>
            <person name="Kohler A."/>
            <person name="Grigoriev I.V."/>
            <person name="Martin F.M."/>
            <person name="Hacquard S."/>
        </authorList>
    </citation>
    <scope>NUCLEOTIDE SEQUENCE</scope>
    <source>
        <strain evidence="3">MPI-CAGE-AT-0023</strain>
    </source>
</reference>
<organism evidence="3 4">
    <name type="scientific">Fusarium redolens</name>
    <dbReference type="NCBI Taxonomy" id="48865"/>
    <lineage>
        <taxon>Eukaryota</taxon>
        <taxon>Fungi</taxon>
        <taxon>Dikarya</taxon>
        <taxon>Ascomycota</taxon>
        <taxon>Pezizomycotina</taxon>
        <taxon>Sordariomycetes</taxon>
        <taxon>Hypocreomycetidae</taxon>
        <taxon>Hypocreales</taxon>
        <taxon>Nectriaceae</taxon>
        <taxon>Fusarium</taxon>
        <taxon>Fusarium redolens species complex</taxon>
    </lineage>
</organism>
<dbReference type="GeneID" id="70230057"/>
<accession>A0A9P9G843</accession>
<dbReference type="InterPro" id="IPR021514">
    <property type="entry name" value="DUF3176"/>
</dbReference>
<dbReference type="AlphaFoldDB" id="A0A9P9G843"/>
<evidence type="ECO:0000313" key="4">
    <source>
        <dbReference type="Proteomes" id="UP000720189"/>
    </source>
</evidence>
<feature type="region of interest" description="Disordered" evidence="1">
    <location>
        <begin position="1"/>
        <end position="48"/>
    </location>
</feature>